<dbReference type="Pfam" id="PF08279">
    <property type="entry name" value="HTH_11"/>
    <property type="match status" value="1"/>
</dbReference>
<evidence type="ECO:0008006" key="5">
    <source>
        <dbReference type="Google" id="ProtNLM"/>
    </source>
</evidence>
<dbReference type="Gene3D" id="1.10.10.10">
    <property type="entry name" value="Winged helix-like DNA-binding domain superfamily/Winged helix DNA-binding domain"/>
    <property type="match status" value="1"/>
</dbReference>
<dbReference type="InterPro" id="IPR051534">
    <property type="entry name" value="CBASS_pafABC_assoc_protein"/>
</dbReference>
<comment type="caution">
    <text evidence="3">The sequence shown here is derived from an EMBL/GenBank/DDBJ whole genome shotgun (WGS) entry which is preliminary data.</text>
</comment>
<dbReference type="InterPro" id="IPR036388">
    <property type="entry name" value="WH-like_DNA-bd_sf"/>
</dbReference>
<dbReference type="Pfam" id="PF13280">
    <property type="entry name" value="WYL"/>
    <property type="match status" value="1"/>
</dbReference>
<evidence type="ECO:0000259" key="2">
    <source>
        <dbReference type="Pfam" id="PF13280"/>
    </source>
</evidence>
<evidence type="ECO:0000313" key="3">
    <source>
        <dbReference type="EMBL" id="GAA2439972.1"/>
    </source>
</evidence>
<dbReference type="InterPro" id="IPR034660">
    <property type="entry name" value="DinB/YfiT-like"/>
</dbReference>
<accession>A0ABN3JWK5</accession>
<dbReference type="SUPFAM" id="SSF109854">
    <property type="entry name" value="DinB/YfiT-like putative metalloenzymes"/>
    <property type="match status" value="1"/>
</dbReference>
<dbReference type="PANTHER" id="PTHR34580:SF3">
    <property type="entry name" value="PROTEIN PAFB"/>
    <property type="match status" value="1"/>
</dbReference>
<dbReference type="InterPro" id="IPR026881">
    <property type="entry name" value="WYL_dom"/>
</dbReference>
<dbReference type="InterPro" id="IPR036390">
    <property type="entry name" value="WH_DNA-bd_sf"/>
</dbReference>
<feature type="domain" description="WYL" evidence="2">
    <location>
        <begin position="91"/>
        <end position="155"/>
    </location>
</feature>
<reference evidence="3 4" key="1">
    <citation type="journal article" date="2019" name="Int. J. Syst. Evol. Microbiol.">
        <title>The Global Catalogue of Microorganisms (GCM) 10K type strain sequencing project: providing services to taxonomists for standard genome sequencing and annotation.</title>
        <authorList>
            <consortium name="The Broad Institute Genomics Platform"/>
            <consortium name="The Broad Institute Genome Sequencing Center for Infectious Disease"/>
            <person name="Wu L."/>
            <person name="Ma J."/>
        </authorList>
    </citation>
    <scope>NUCLEOTIDE SEQUENCE [LARGE SCALE GENOMIC DNA]</scope>
    <source>
        <strain evidence="3 4">JCM 3325</strain>
    </source>
</reference>
<dbReference type="SUPFAM" id="SSF46785">
    <property type="entry name" value="Winged helix' DNA-binding domain"/>
    <property type="match status" value="1"/>
</dbReference>
<proteinExistence type="predicted"/>
<evidence type="ECO:0000313" key="4">
    <source>
        <dbReference type="Proteomes" id="UP001501231"/>
    </source>
</evidence>
<gene>
    <name evidence="3" type="ORF">GCM10010191_64210</name>
</gene>
<name>A0ABN3JWK5_9ACTN</name>
<sequence>MSVARVTMVGVNRVDRLLALVAELRAASPEPLTADALAGRLEVSGRTVRRDLELLIHGGLPVRSERGRGYALASGAPPPALSEVASLMGPVHDTLAEAVRTRRVVRLAYTDRSGGRSFRDVEAHGLVVAPYAEYLVGWCRMRDGPRMFRLDRIGAAYLSGRAAGMRDLDDLLAALRVPVPRPRAEAAPRGPAGAARARAWTLDRLDHVRGRLRESASQVRAGRAGTEGAEGAAALRGVLGHLAEWTRWQVAAVRAAATGGAPVYEGRRPDFPAEFEGDLPYDTRERMIQDAMALRSLGELARDLQEVLEAAGHWCADSDDVLWEGEFPEPSPSGVPGPARPLADLLAGWRGPLAHIEWHLDRLTDEPPSVPVVDGDEEGDEEEVWLTDRCPLQV</sequence>
<feature type="domain" description="Helix-turn-helix type 11" evidence="1">
    <location>
        <begin position="16"/>
        <end position="70"/>
    </location>
</feature>
<dbReference type="Proteomes" id="UP001501231">
    <property type="component" value="Unassembled WGS sequence"/>
</dbReference>
<evidence type="ECO:0000259" key="1">
    <source>
        <dbReference type="Pfam" id="PF08279"/>
    </source>
</evidence>
<dbReference type="PANTHER" id="PTHR34580">
    <property type="match status" value="1"/>
</dbReference>
<keyword evidence="4" id="KW-1185">Reference proteome</keyword>
<organism evidence="3 4">
    <name type="scientific">Actinomadura vinacea</name>
    <dbReference type="NCBI Taxonomy" id="115336"/>
    <lineage>
        <taxon>Bacteria</taxon>
        <taxon>Bacillati</taxon>
        <taxon>Actinomycetota</taxon>
        <taxon>Actinomycetes</taxon>
        <taxon>Streptosporangiales</taxon>
        <taxon>Thermomonosporaceae</taxon>
        <taxon>Actinomadura</taxon>
    </lineage>
</organism>
<dbReference type="Gene3D" id="1.20.120.450">
    <property type="entry name" value="dinb family like domain"/>
    <property type="match status" value="1"/>
</dbReference>
<dbReference type="EMBL" id="BAAARW010000024">
    <property type="protein sequence ID" value="GAA2439972.1"/>
    <property type="molecule type" value="Genomic_DNA"/>
</dbReference>
<dbReference type="InterPro" id="IPR013196">
    <property type="entry name" value="HTH_11"/>
</dbReference>
<protein>
    <recommendedName>
        <fullName evidence="5">WYL domain-containing protein</fullName>
    </recommendedName>
</protein>
<dbReference type="PROSITE" id="PS52050">
    <property type="entry name" value="WYL"/>
    <property type="match status" value="1"/>
</dbReference>